<dbReference type="RefSeq" id="WP_189119925.1">
    <property type="nucleotide sequence ID" value="NZ_BMRK01000016.1"/>
</dbReference>
<feature type="transmembrane region" description="Helical" evidence="1">
    <location>
        <begin position="24"/>
        <end position="44"/>
    </location>
</feature>
<keyword evidence="1" id="KW-1133">Transmembrane helix</keyword>
<accession>A0ABQ5STN0</accession>
<feature type="transmembrane region" description="Helical" evidence="1">
    <location>
        <begin position="238"/>
        <end position="256"/>
    </location>
</feature>
<organism evidence="3 4">
    <name type="scientific">Nocardioides luteus</name>
    <dbReference type="NCBI Taxonomy" id="1844"/>
    <lineage>
        <taxon>Bacteria</taxon>
        <taxon>Bacillati</taxon>
        <taxon>Actinomycetota</taxon>
        <taxon>Actinomycetes</taxon>
        <taxon>Propionibacteriales</taxon>
        <taxon>Nocardioidaceae</taxon>
        <taxon>Nocardioides</taxon>
    </lineage>
</organism>
<comment type="caution">
    <text evidence="3">The sequence shown here is derived from an EMBL/GenBank/DDBJ whole genome shotgun (WGS) entry which is preliminary data.</text>
</comment>
<feature type="transmembrane region" description="Helical" evidence="1">
    <location>
        <begin position="139"/>
        <end position="160"/>
    </location>
</feature>
<keyword evidence="4" id="KW-1185">Reference proteome</keyword>
<gene>
    <name evidence="3" type="ORF">GCM10017579_09350</name>
</gene>
<dbReference type="GO" id="GO:0006508">
    <property type="term" value="P:proteolysis"/>
    <property type="evidence" value="ECO:0007669"/>
    <property type="project" value="UniProtKB-KW"/>
</dbReference>
<keyword evidence="3" id="KW-0645">Protease</keyword>
<sequence>MTTTTLPVTEPDHGLRGFVRRHELPTFFVLALAASWLAWTPYVLSNSGLGVIDLTFPGGVIGGQLLGMLPGAYLGPIGSAALVTGLVGGRAGLRAWVRGMWRWRASWRWYAGILLGVPAAIIVSVQITGGQMAEPSQAWLFVLVAYVPGLLMQMITTGLAEEPGWRDFALPRLQRRVGPLGSAFVLGPIWALWHMPLFLTDWGGWPEVSWFAPLVFAGFCFTFGIVMTWVFNRTGQSLPLAMLLHVSVNNFASVAFSELFPGVDADQFQLALLIGSGIVAVALVAATRGRLGYDPERDLFTHRV</sequence>
<feature type="transmembrane region" description="Helical" evidence="1">
    <location>
        <begin position="64"/>
        <end position="88"/>
    </location>
</feature>
<feature type="transmembrane region" description="Helical" evidence="1">
    <location>
        <begin position="210"/>
        <end position="231"/>
    </location>
</feature>
<dbReference type="EMBL" id="BSEL01000002">
    <property type="protein sequence ID" value="GLJ66899.1"/>
    <property type="molecule type" value="Genomic_DNA"/>
</dbReference>
<keyword evidence="1" id="KW-0812">Transmembrane</keyword>
<dbReference type="PANTHER" id="PTHR35797:SF1">
    <property type="entry name" value="PROTEASE"/>
    <property type="match status" value="1"/>
</dbReference>
<dbReference type="InterPro" id="IPR003675">
    <property type="entry name" value="Rce1/LyrA-like_dom"/>
</dbReference>
<dbReference type="GO" id="GO:0008233">
    <property type="term" value="F:peptidase activity"/>
    <property type="evidence" value="ECO:0007669"/>
    <property type="project" value="UniProtKB-KW"/>
</dbReference>
<dbReference type="Proteomes" id="UP001142292">
    <property type="component" value="Unassembled WGS sequence"/>
</dbReference>
<reference evidence="3" key="2">
    <citation type="submission" date="2023-01" db="EMBL/GenBank/DDBJ databases">
        <authorList>
            <person name="Sun Q."/>
            <person name="Evtushenko L."/>
        </authorList>
    </citation>
    <scope>NUCLEOTIDE SEQUENCE</scope>
    <source>
        <strain evidence="3">VKM Ac-1246</strain>
    </source>
</reference>
<feature type="transmembrane region" description="Helical" evidence="1">
    <location>
        <begin position="109"/>
        <end position="127"/>
    </location>
</feature>
<name>A0ABQ5STN0_9ACTN</name>
<dbReference type="Pfam" id="PF02517">
    <property type="entry name" value="Rce1-like"/>
    <property type="match status" value="1"/>
</dbReference>
<protein>
    <submittedName>
        <fullName evidence="3">CAAX amino protease</fullName>
    </submittedName>
</protein>
<proteinExistence type="predicted"/>
<feature type="transmembrane region" description="Helical" evidence="1">
    <location>
        <begin position="268"/>
        <end position="287"/>
    </location>
</feature>
<evidence type="ECO:0000313" key="4">
    <source>
        <dbReference type="Proteomes" id="UP001142292"/>
    </source>
</evidence>
<evidence type="ECO:0000313" key="3">
    <source>
        <dbReference type="EMBL" id="GLJ66899.1"/>
    </source>
</evidence>
<dbReference type="InterPro" id="IPR042150">
    <property type="entry name" value="MmRce1-like"/>
</dbReference>
<evidence type="ECO:0000256" key="1">
    <source>
        <dbReference type="SAM" id="Phobius"/>
    </source>
</evidence>
<evidence type="ECO:0000259" key="2">
    <source>
        <dbReference type="Pfam" id="PF02517"/>
    </source>
</evidence>
<keyword evidence="1" id="KW-0472">Membrane</keyword>
<feature type="domain" description="CAAX prenyl protease 2/Lysostaphin resistance protein A-like" evidence="2">
    <location>
        <begin position="147"/>
        <end position="249"/>
    </location>
</feature>
<feature type="transmembrane region" description="Helical" evidence="1">
    <location>
        <begin position="180"/>
        <end position="198"/>
    </location>
</feature>
<dbReference type="PANTHER" id="PTHR35797">
    <property type="entry name" value="PROTEASE-RELATED"/>
    <property type="match status" value="1"/>
</dbReference>
<reference evidence="3" key="1">
    <citation type="journal article" date="2014" name="Int. J. Syst. Evol. Microbiol.">
        <title>Complete genome of a new Firmicutes species belonging to the dominant human colonic microbiota ('Ruminococcus bicirculans') reveals two chromosomes and a selective capacity to utilize plant glucans.</title>
        <authorList>
            <consortium name="NISC Comparative Sequencing Program"/>
            <person name="Wegmann U."/>
            <person name="Louis P."/>
            <person name="Goesmann A."/>
            <person name="Henrissat B."/>
            <person name="Duncan S.H."/>
            <person name="Flint H.J."/>
        </authorList>
    </citation>
    <scope>NUCLEOTIDE SEQUENCE</scope>
    <source>
        <strain evidence="3">VKM Ac-1246</strain>
    </source>
</reference>
<keyword evidence="3" id="KW-0378">Hydrolase</keyword>